<dbReference type="NCBIfam" id="TIGR00507">
    <property type="entry name" value="aroE"/>
    <property type="match status" value="1"/>
</dbReference>
<dbReference type="GO" id="GO:0009073">
    <property type="term" value="P:aromatic amino acid family biosynthetic process"/>
    <property type="evidence" value="ECO:0007669"/>
    <property type="project" value="UniProtKB-KW"/>
</dbReference>
<comment type="caution">
    <text evidence="10">The sequence shown here is derived from an EMBL/GenBank/DDBJ whole genome shotgun (WGS) entry which is preliminary data.</text>
</comment>
<dbReference type="SUPFAM" id="SSF53223">
    <property type="entry name" value="Aminoacid dehydrogenase-like, N-terminal domain"/>
    <property type="match status" value="1"/>
</dbReference>
<evidence type="ECO:0000256" key="3">
    <source>
        <dbReference type="ARBA" id="ARBA00022857"/>
    </source>
</evidence>
<proteinExistence type="inferred from homology"/>
<dbReference type="InterPro" id="IPR011342">
    <property type="entry name" value="Shikimate_DH"/>
</dbReference>
<dbReference type="Gene3D" id="3.40.50.10860">
    <property type="entry name" value="Leucine Dehydrogenase, chain A, domain 1"/>
    <property type="match status" value="1"/>
</dbReference>
<feature type="binding site" evidence="6">
    <location>
        <position position="251"/>
    </location>
    <ligand>
        <name>shikimate</name>
        <dbReference type="ChEBI" id="CHEBI:36208"/>
    </ligand>
</feature>
<comment type="pathway">
    <text evidence="6">Metabolic intermediate biosynthesis; chorismate biosynthesis; chorismate from D-erythrose 4-phosphate and phosphoenolpyruvate: step 4/7.</text>
</comment>
<evidence type="ECO:0000256" key="1">
    <source>
        <dbReference type="ARBA" id="ARBA00012962"/>
    </source>
</evidence>
<evidence type="ECO:0000256" key="5">
    <source>
        <dbReference type="ARBA" id="ARBA00023141"/>
    </source>
</evidence>
<comment type="subunit">
    <text evidence="6">Homodimer.</text>
</comment>
<dbReference type="NCBIfam" id="NF001319">
    <property type="entry name" value="PRK00258.3-3"/>
    <property type="match status" value="1"/>
</dbReference>
<evidence type="ECO:0000259" key="8">
    <source>
        <dbReference type="Pfam" id="PF08501"/>
    </source>
</evidence>
<dbReference type="InterPro" id="IPR041121">
    <property type="entry name" value="SDH_C"/>
</dbReference>
<feature type="binding site" evidence="6">
    <location>
        <begin position="153"/>
        <end position="158"/>
    </location>
    <ligand>
        <name>NADP(+)</name>
        <dbReference type="ChEBI" id="CHEBI:58349"/>
    </ligand>
</feature>
<evidence type="ECO:0000256" key="2">
    <source>
        <dbReference type="ARBA" id="ARBA00022605"/>
    </source>
</evidence>
<dbReference type="GO" id="GO:0008652">
    <property type="term" value="P:amino acid biosynthetic process"/>
    <property type="evidence" value="ECO:0007669"/>
    <property type="project" value="UniProtKB-KW"/>
</dbReference>
<reference evidence="10" key="1">
    <citation type="journal article" date="2020" name="ISME J.">
        <title>Gammaproteobacteria mediating utilization of methyl-, sulfur- and petroleum organic compounds in deep ocean hydrothermal plumes.</title>
        <authorList>
            <person name="Zhou Z."/>
            <person name="Liu Y."/>
            <person name="Pan J."/>
            <person name="Cron B.R."/>
            <person name="Toner B.M."/>
            <person name="Anantharaman K."/>
            <person name="Breier J.A."/>
            <person name="Dick G.J."/>
            <person name="Li M."/>
        </authorList>
    </citation>
    <scope>NUCLEOTIDE SEQUENCE</scope>
    <source>
        <strain evidence="10">SZUA-1534</strain>
    </source>
</reference>
<evidence type="ECO:0000313" key="10">
    <source>
        <dbReference type="EMBL" id="HIQ32385.1"/>
    </source>
</evidence>
<organism evidence="10 11">
    <name type="scientific">Methanothermococcus okinawensis</name>
    <dbReference type="NCBI Taxonomy" id="155863"/>
    <lineage>
        <taxon>Archaea</taxon>
        <taxon>Methanobacteriati</taxon>
        <taxon>Methanobacteriota</taxon>
        <taxon>Methanomada group</taxon>
        <taxon>Methanococci</taxon>
        <taxon>Methanococcales</taxon>
        <taxon>Methanococcaceae</taxon>
        <taxon>Methanothermococcus</taxon>
    </lineage>
</organism>
<dbReference type="FunFam" id="3.40.50.720:FF:000086">
    <property type="entry name" value="Quinate/shikimate dehydrogenase"/>
    <property type="match status" value="1"/>
</dbReference>
<keyword evidence="3 6" id="KW-0521">NADP</keyword>
<dbReference type="EMBL" id="DQVW01000049">
    <property type="protein sequence ID" value="HIQ32385.1"/>
    <property type="molecule type" value="Genomic_DNA"/>
</dbReference>
<feature type="domain" description="Shikimate dehydrogenase substrate binding N-terminal" evidence="8">
    <location>
        <begin position="11"/>
        <end position="94"/>
    </location>
</feature>
<dbReference type="PANTHER" id="PTHR21089">
    <property type="entry name" value="SHIKIMATE DEHYDROGENASE"/>
    <property type="match status" value="1"/>
</dbReference>
<dbReference type="Pfam" id="PF01488">
    <property type="entry name" value="Shikimate_DH"/>
    <property type="match status" value="1"/>
</dbReference>
<dbReference type="EC" id="1.1.1.25" evidence="1 6"/>
<evidence type="ECO:0000256" key="6">
    <source>
        <dbReference type="HAMAP-Rule" id="MF_00222"/>
    </source>
</evidence>
<feature type="binding site" evidence="6">
    <location>
        <position position="244"/>
    </location>
    <ligand>
        <name>NADP(+)</name>
        <dbReference type="ChEBI" id="CHEBI:58349"/>
    </ligand>
</feature>
<comment type="caution">
    <text evidence="6">Lacks conserved residue(s) required for the propagation of feature annotation.</text>
</comment>
<feature type="domain" description="Quinate/shikimate 5-dehydrogenase/glutamyl-tRNA reductase" evidence="7">
    <location>
        <begin position="117"/>
        <end position="220"/>
    </location>
</feature>
<dbReference type="CDD" id="cd01065">
    <property type="entry name" value="NAD_bind_Shikimate_DH"/>
    <property type="match status" value="1"/>
</dbReference>
<dbReference type="GO" id="GO:0009423">
    <property type="term" value="P:chorismate biosynthetic process"/>
    <property type="evidence" value="ECO:0007669"/>
    <property type="project" value="UniProtKB-UniRule"/>
</dbReference>
<dbReference type="InterPro" id="IPR013708">
    <property type="entry name" value="Shikimate_DH-bd_N"/>
</dbReference>
<dbReference type="InterPro" id="IPR046346">
    <property type="entry name" value="Aminoacid_DH-like_N_sf"/>
</dbReference>
<feature type="binding site" evidence="6">
    <location>
        <position position="107"/>
    </location>
    <ligand>
        <name>shikimate</name>
        <dbReference type="ChEBI" id="CHEBI:36208"/>
    </ligand>
</feature>
<dbReference type="GO" id="GO:0004764">
    <property type="term" value="F:shikimate 3-dehydrogenase (NADP+) activity"/>
    <property type="evidence" value="ECO:0007669"/>
    <property type="project" value="UniProtKB-UniRule"/>
</dbReference>
<dbReference type="Proteomes" id="UP000623215">
    <property type="component" value="Unassembled WGS sequence"/>
</dbReference>
<evidence type="ECO:0000313" key="11">
    <source>
        <dbReference type="Proteomes" id="UP000623215"/>
    </source>
</evidence>
<dbReference type="Gene3D" id="3.40.50.720">
    <property type="entry name" value="NAD(P)-binding Rossmann-like Domain"/>
    <property type="match status" value="1"/>
</dbReference>
<sequence length="278" mass="30585">MIDSKTKLLGLIGHPVEHSLSPLMHNSALRDKGLNYVYLAFDVHPDKLKYVVEGAKALGTFKGFNVTVPHKVEIIKYLDKLDREAQLIGAVNTVKIEGDVALGYNTDGLGARMALEEEIGKVKGRDILVIGAGGAARAVAFEMAKDNKVTIVNRTPEKAKLLAEEISRKLNREVGYGDLNVDVGRYEIVIHATPVGMYPHVDVKPVIDVERIHSGMVVMDLIYNPRETVLLREAKKRGAKTINGIGMLVYQGALAFEIWTGVKPDVEVMKKAVESNLY</sequence>
<evidence type="ECO:0000259" key="7">
    <source>
        <dbReference type="Pfam" id="PF01488"/>
    </source>
</evidence>
<dbReference type="InterPro" id="IPR006151">
    <property type="entry name" value="Shikm_DH/Glu-tRNA_Rdtase"/>
</dbReference>
<keyword evidence="5 6" id="KW-0057">Aromatic amino acid biosynthesis</keyword>
<feature type="domain" description="SDH C-terminal" evidence="9">
    <location>
        <begin position="244"/>
        <end position="274"/>
    </location>
</feature>
<feature type="binding site" evidence="6">
    <location>
        <begin position="19"/>
        <end position="21"/>
    </location>
    <ligand>
        <name>shikimate</name>
        <dbReference type="ChEBI" id="CHEBI:36208"/>
    </ligand>
</feature>
<comment type="catalytic activity">
    <reaction evidence="6">
        <text>shikimate + NADP(+) = 3-dehydroshikimate + NADPH + H(+)</text>
        <dbReference type="Rhea" id="RHEA:17737"/>
        <dbReference type="ChEBI" id="CHEBI:15378"/>
        <dbReference type="ChEBI" id="CHEBI:16630"/>
        <dbReference type="ChEBI" id="CHEBI:36208"/>
        <dbReference type="ChEBI" id="CHEBI:57783"/>
        <dbReference type="ChEBI" id="CHEBI:58349"/>
        <dbReference type="EC" id="1.1.1.25"/>
    </reaction>
</comment>
<comment type="similarity">
    <text evidence="6">Belongs to the shikimate dehydrogenase family.</text>
</comment>
<comment type="function">
    <text evidence="6">Involved in the biosynthesis of the chorismate, which leads to the biosynthesis of aromatic amino acids. Catalyzes the reversible NADPH linked reduction of 3-dehydroshikimate (DHSA) to yield shikimate (SA).</text>
</comment>
<evidence type="ECO:0000256" key="4">
    <source>
        <dbReference type="ARBA" id="ARBA00023002"/>
    </source>
</evidence>
<feature type="binding site" evidence="6">
    <location>
        <position position="67"/>
    </location>
    <ligand>
        <name>shikimate</name>
        <dbReference type="ChEBI" id="CHEBI:36208"/>
    </ligand>
</feature>
<evidence type="ECO:0000259" key="9">
    <source>
        <dbReference type="Pfam" id="PF18317"/>
    </source>
</evidence>
<dbReference type="SUPFAM" id="SSF51735">
    <property type="entry name" value="NAD(P)-binding Rossmann-fold domains"/>
    <property type="match status" value="1"/>
</dbReference>
<dbReference type="PANTHER" id="PTHR21089:SF1">
    <property type="entry name" value="BIFUNCTIONAL 3-DEHYDROQUINATE DEHYDRATASE_SHIKIMATE DEHYDROGENASE, CHLOROPLASTIC"/>
    <property type="match status" value="1"/>
</dbReference>
<dbReference type="Pfam" id="PF08501">
    <property type="entry name" value="Shikimate_dh_N"/>
    <property type="match status" value="1"/>
</dbReference>
<dbReference type="UniPathway" id="UPA00053">
    <property type="reaction ID" value="UER00087"/>
</dbReference>
<dbReference type="Pfam" id="PF18317">
    <property type="entry name" value="SDH_C"/>
    <property type="match status" value="1"/>
</dbReference>
<feature type="active site" description="Proton acceptor" evidence="6">
    <location>
        <position position="71"/>
    </location>
</feature>
<dbReference type="HAMAP" id="MF_00222">
    <property type="entry name" value="Shikimate_DH_AroE"/>
    <property type="match status" value="1"/>
</dbReference>
<protein>
    <recommendedName>
        <fullName evidence="1 6">Shikimate dehydrogenase (NADP(+))</fullName>
        <shortName evidence="6">SDH</shortName>
        <ecNumber evidence="1 6">1.1.1.25</ecNumber>
    </recommendedName>
</protein>
<feature type="binding site" evidence="6">
    <location>
        <begin position="131"/>
        <end position="135"/>
    </location>
    <ligand>
        <name>NADP(+)</name>
        <dbReference type="ChEBI" id="CHEBI:58349"/>
    </ligand>
</feature>
<feature type="binding site" evidence="6">
    <location>
        <position position="92"/>
    </location>
    <ligand>
        <name>shikimate</name>
        <dbReference type="ChEBI" id="CHEBI:36208"/>
    </ligand>
</feature>
<feature type="binding site" evidence="6">
    <location>
        <position position="223"/>
    </location>
    <ligand>
        <name>shikimate</name>
        <dbReference type="ChEBI" id="CHEBI:36208"/>
    </ligand>
</feature>
<keyword evidence="2 6" id="KW-0028">Amino-acid biosynthesis</keyword>
<accession>A0A832ZYB2</accession>
<keyword evidence="4 6" id="KW-0560">Oxidoreductase</keyword>
<feature type="binding site" evidence="6">
    <location>
        <position position="221"/>
    </location>
    <ligand>
        <name>NADP(+)</name>
        <dbReference type="ChEBI" id="CHEBI:58349"/>
    </ligand>
</feature>
<gene>
    <name evidence="6" type="primary">aroE</name>
    <name evidence="10" type="ORF">EYH55_02770</name>
</gene>
<name>A0A832ZYB2_9EURY</name>
<dbReference type="InterPro" id="IPR036291">
    <property type="entry name" value="NAD(P)-bd_dom_sf"/>
</dbReference>
<dbReference type="GO" id="GO:0050661">
    <property type="term" value="F:NADP binding"/>
    <property type="evidence" value="ECO:0007669"/>
    <property type="project" value="InterPro"/>
</dbReference>
<dbReference type="GO" id="GO:0019632">
    <property type="term" value="P:shikimate metabolic process"/>
    <property type="evidence" value="ECO:0007669"/>
    <property type="project" value="InterPro"/>
</dbReference>
<dbReference type="AlphaFoldDB" id="A0A832ZYB2"/>
<dbReference type="InterPro" id="IPR022893">
    <property type="entry name" value="Shikimate_DH_fam"/>
</dbReference>